<proteinExistence type="inferred from homology"/>
<evidence type="ECO:0000256" key="2">
    <source>
        <dbReference type="ARBA" id="ARBA00022694"/>
    </source>
</evidence>
<feature type="region of interest" description="Disordered" evidence="5">
    <location>
        <begin position="80"/>
        <end position="102"/>
    </location>
</feature>
<dbReference type="Pfam" id="PF01416">
    <property type="entry name" value="PseudoU_synth_1"/>
    <property type="match status" value="1"/>
</dbReference>
<evidence type="ECO:0000313" key="8">
    <source>
        <dbReference type="Proteomes" id="UP001497392"/>
    </source>
</evidence>
<reference evidence="7 8" key="1">
    <citation type="submission" date="2024-06" db="EMBL/GenBank/DDBJ databases">
        <authorList>
            <person name="Kraege A."/>
            <person name="Thomma B."/>
        </authorList>
    </citation>
    <scope>NUCLEOTIDE SEQUENCE [LARGE SCALE GENOMIC DNA]</scope>
</reference>
<name>A0ABP1FSR1_9CHLO</name>
<organism evidence="7 8">
    <name type="scientific">Coccomyxa viridis</name>
    <dbReference type="NCBI Taxonomy" id="1274662"/>
    <lineage>
        <taxon>Eukaryota</taxon>
        <taxon>Viridiplantae</taxon>
        <taxon>Chlorophyta</taxon>
        <taxon>core chlorophytes</taxon>
        <taxon>Trebouxiophyceae</taxon>
        <taxon>Trebouxiophyceae incertae sedis</taxon>
        <taxon>Coccomyxaceae</taxon>
        <taxon>Coccomyxa</taxon>
    </lineage>
</organism>
<evidence type="ECO:0000256" key="3">
    <source>
        <dbReference type="ARBA" id="ARBA00023235"/>
    </source>
</evidence>
<dbReference type="InterPro" id="IPR020095">
    <property type="entry name" value="PsdUridine_synth_TruA_C"/>
</dbReference>
<evidence type="ECO:0000259" key="6">
    <source>
        <dbReference type="Pfam" id="PF01416"/>
    </source>
</evidence>
<dbReference type="PANTHER" id="PTHR11142">
    <property type="entry name" value="PSEUDOURIDYLATE SYNTHASE"/>
    <property type="match status" value="1"/>
</dbReference>
<sequence>MLEAASAPAARSYEQIQQSLQILLEEYRHSDSSCAHELAGKLRTIAQQLEGQREAPSSQGAPPCTEAALDSHNALASLERSWASSPPENAATDSRHAVRTKKKDRGDRAFAMNAYQKRYVALEIFYLGAAYHGFASQADTELTAENQLYEALRRTKLIPEEAGWQELGYSRCGRTDKGVSALSQVVALNVRSLARHGQAPLQPRDEMDYAVTLNRALPDDVRVLGWAPLPDQAFSARFSARGREYKYYIVQHGELDIEAMQEAATHFVGDHDFRNFCKVDAQHVSNFRRTVLDFRITPALQCEQLASCRVYALHVRGTAFLWHQVRCMAAVLLMVGRGLEQPSVVQRMLDIETTRQKPQYNMAAEEPLLFYRCAFDGLEWQRSLYSHVATKSLLQGFLDAHLCSASHLVAAMERLEEHASAGLSGTAAKKSTKHVPLLKRATEPALEERLLRFRPAAGMHGGQSSAACEPVRASPVAVLSTPMHDV</sequence>
<comment type="caution">
    <text evidence="7">The sequence shown here is derived from an EMBL/GenBank/DDBJ whole genome shotgun (WGS) entry which is preliminary data.</text>
</comment>
<gene>
    <name evidence="7" type="primary">g3830</name>
    <name evidence="7" type="ORF">VP750_LOCUS3269</name>
</gene>
<dbReference type="HAMAP" id="MF_00171">
    <property type="entry name" value="TruA"/>
    <property type="match status" value="1"/>
</dbReference>
<dbReference type="SUPFAM" id="SSF55120">
    <property type="entry name" value="Pseudouridine synthase"/>
    <property type="match status" value="1"/>
</dbReference>
<dbReference type="EMBL" id="CAXHTA020000005">
    <property type="protein sequence ID" value="CAL5221610.1"/>
    <property type="molecule type" value="Genomic_DNA"/>
</dbReference>
<protein>
    <recommendedName>
        <fullName evidence="4">tRNA pseudouridine synthase</fullName>
        <ecNumber evidence="4">5.4.99.12</ecNumber>
    </recommendedName>
</protein>
<evidence type="ECO:0000256" key="4">
    <source>
        <dbReference type="RuleBase" id="RU003792"/>
    </source>
</evidence>
<dbReference type="Proteomes" id="UP001497392">
    <property type="component" value="Unassembled WGS sequence"/>
</dbReference>
<evidence type="ECO:0000313" key="7">
    <source>
        <dbReference type="EMBL" id="CAL5221610.1"/>
    </source>
</evidence>
<evidence type="ECO:0000256" key="5">
    <source>
        <dbReference type="SAM" id="MobiDB-lite"/>
    </source>
</evidence>
<dbReference type="PANTHER" id="PTHR11142:SF5">
    <property type="entry name" value="TRNA PSEUDOURIDINE(38_39) SYNTHASE"/>
    <property type="match status" value="1"/>
</dbReference>
<dbReference type="Gene3D" id="3.30.70.580">
    <property type="entry name" value="Pseudouridine synthase I, catalytic domain, N-terminal subdomain"/>
    <property type="match status" value="1"/>
</dbReference>
<dbReference type="NCBIfam" id="TIGR00071">
    <property type="entry name" value="hisT_truA"/>
    <property type="match status" value="1"/>
</dbReference>
<keyword evidence="8" id="KW-1185">Reference proteome</keyword>
<dbReference type="InterPro" id="IPR020103">
    <property type="entry name" value="PsdUridine_synth_cat_dom_sf"/>
</dbReference>
<dbReference type="InterPro" id="IPR020094">
    <property type="entry name" value="TruA/RsuA/RluB/E/F_N"/>
</dbReference>
<dbReference type="EC" id="5.4.99.12" evidence="4"/>
<accession>A0ABP1FSR1</accession>
<keyword evidence="2 4" id="KW-0819">tRNA processing</keyword>
<dbReference type="Gene3D" id="3.30.70.660">
    <property type="entry name" value="Pseudouridine synthase I, catalytic domain, C-terminal subdomain"/>
    <property type="match status" value="1"/>
</dbReference>
<feature type="domain" description="Pseudouridine synthase I TruA alpha/beta" evidence="6">
    <location>
        <begin position="263"/>
        <end position="376"/>
    </location>
</feature>
<dbReference type="InterPro" id="IPR001406">
    <property type="entry name" value="PsdUridine_synth_TruA"/>
</dbReference>
<comment type="catalytic activity">
    <reaction evidence="4">
        <text>uridine(38/39/40) in tRNA = pseudouridine(38/39/40) in tRNA</text>
        <dbReference type="Rhea" id="RHEA:22376"/>
        <dbReference type="Rhea" id="RHEA-COMP:10085"/>
        <dbReference type="Rhea" id="RHEA-COMP:10087"/>
        <dbReference type="ChEBI" id="CHEBI:65314"/>
        <dbReference type="ChEBI" id="CHEBI:65315"/>
        <dbReference type="EC" id="5.4.99.12"/>
    </reaction>
</comment>
<comment type="similarity">
    <text evidence="1 4">Belongs to the tRNA pseudouridine synthase TruA family.</text>
</comment>
<evidence type="ECO:0000256" key="1">
    <source>
        <dbReference type="ARBA" id="ARBA00009375"/>
    </source>
</evidence>
<dbReference type="InterPro" id="IPR020097">
    <property type="entry name" value="PsdUridine_synth_TruA_a/b_dom"/>
</dbReference>
<keyword evidence="3 4" id="KW-0413">Isomerase</keyword>